<protein>
    <submittedName>
        <fullName evidence="2">Permease of the drug/metabolite transporter (DMT) superfamily</fullName>
    </submittedName>
</protein>
<feature type="compositionally biased region" description="Basic residues" evidence="1">
    <location>
        <begin position="122"/>
        <end position="146"/>
    </location>
</feature>
<name>A0A6J4LCE3_9BACT</name>
<gene>
    <name evidence="2" type="ORF">AVDCRST_MAG40-1800</name>
</gene>
<feature type="compositionally biased region" description="Gly residues" evidence="1">
    <location>
        <begin position="104"/>
        <end position="116"/>
    </location>
</feature>
<sequence length="299" mass="31299">DRAPVVAVRGRLRALGRAVLLHPRRGRRGADPGVHRLLAGGARLRGAPAHRPALGGAARPGRALALDPGLHGVRDRRPVPAHRVGRAADLVVPDGHPHRLAAARGGGGGGLRGSGRAGARAAARRVAPRLRGRGAAPRPRRRRRAAGARGSGSRPDRDPGLRRGPDDHQAPHARAAAARPGLRVARARVRPARAARRARRPLGGPGGRRDRLHRGARHRLQRPGLPGVLRAHRRDRARAGERHHLRQPGHRGGARRGAARRAPGAGGARGPPARPRGLVAVHGRAAAAAARAAARPDTA</sequence>
<dbReference type="AlphaFoldDB" id="A0A6J4LCE3"/>
<feature type="compositionally biased region" description="Basic residues" evidence="1">
    <location>
        <begin position="210"/>
        <end position="221"/>
    </location>
</feature>
<proteinExistence type="predicted"/>
<feature type="compositionally biased region" description="Basic residues" evidence="1">
    <location>
        <begin position="185"/>
        <end position="200"/>
    </location>
</feature>
<feature type="non-terminal residue" evidence="2">
    <location>
        <position position="1"/>
    </location>
</feature>
<dbReference type="EMBL" id="CADCTX010000559">
    <property type="protein sequence ID" value="CAA9328390.1"/>
    <property type="molecule type" value="Genomic_DNA"/>
</dbReference>
<feature type="compositionally biased region" description="Low complexity" evidence="1">
    <location>
        <begin position="172"/>
        <end position="184"/>
    </location>
</feature>
<reference evidence="2" key="1">
    <citation type="submission" date="2020-02" db="EMBL/GenBank/DDBJ databases">
        <authorList>
            <person name="Meier V. D."/>
        </authorList>
    </citation>
    <scope>NUCLEOTIDE SEQUENCE</scope>
    <source>
        <strain evidence="2">AVDCRST_MAG40</strain>
    </source>
</reference>
<accession>A0A6J4LCE3</accession>
<organism evidence="2">
    <name type="scientific">uncultured Gemmatimonadaceae bacterium</name>
    <dbReference type="NCBI Taxonomy" id="246130"/>
    <lineage>
        <taxon>Bacteria</taxon>
        <taxon>Pseudomonadati</taxon>
        <taxon>Gemmatimonadota</taxon>
        <taxon>Gemmatimonadia</taxon>
        <taxon>Gemmatimonadales</taxon>
        <taxon>Gemmatimonadaceae</taxon>
        <taxon>environmental samples</taxon>
    </lineage>
</organism>
<feature type="compositionally biased region" description="Basic and acidic residues" evidence="1">
    <location>
        <begin position="154"/>
        <end position="170"/>
    </location>
</feature>
<evidence type="ECO:0000313" key="2">
    <source>
        <dbReference type="EMBL" id="CAA9328390.1"/>
    </source>
</evidence>
<evidence type="ECO:0000256" key="1">
    <source>
        <dbReference type="SAM" id="MobiDB-lite"/>
    </source>
</evidence>
<feature type="compositionally biased region" description="Basic residues" evidence="1">
    <location>
        <begin position="243"/>
        <end position="259"/>
    </location>
</feature>
<feature type="region of interest" description="Disordered" evidence="1">
    <location>
        <begin position="95"/>
        <end position="278"/>
    </location>
</feature>
<feature type="non-terminal residue" evidence="2">
    <location>
        <position position="299"/>
    </location>
</feature>